<keyword evidence="1" id="KW-0677">Repeat</keyword>
<feature type="compositionally biased region" description="Low complexity" evidence="3">
    <location>
        <begin position="58"/>
        <end position="68"/>
    </location>
</feature>
<feature type="compositionally biased region" description="Acidic residues" evidence="3">
    <location>
        <begin position="267"/>
        <end position="276"/>
    </location>
</feature>
<keyword evidence="5" id="KW-1185">Reference proteome</keyword>
<name>K8ET40_9CHLO</name>
<feature type="compositionally biased region" description="Basic and acidic residues" evidence="3">
    <location>
        <begin position="110"/>
        <end position="128"/>
    </location>
</feature>
<feature type="repeat" description="PPR" evidence="2">
    <location>
        <begin position="552"/>
        <end position="586"/>
    </location>
</feature>
<gene>
    <name evidence="4" type="ORF">Bathy03g01050</name>
</gene>
<dbReference type="NCBIfam" id="TIGR00756">
    <property type="entry name" value="PPR"/>
    <property type="match status" value="3"/>
</dbReference>
<dbReference type="Pfam" id="PF13041">
    <property type="entry name" value="PPR_2"/>
    <property type="match status" value="1"/>
</dbReference>
<dbReference type="KEGG" id="bpg:Bathy03g01050"/>
<dbReference type="GeneID" id="19016643"/>
<feature type="repeat" description="PPR" evidence="2">
    <location>
        <begin position="480"/>
        <end position="510"/>
    </location>
</feature>
<evidence type="ECO:0000313" key="5">
    <source>
        <dbReference type="Proteomes" id="UP000198341"/>
    </source>
</evidence>
<dbReference type="GO" id="GO:0003729">
    <property type="term" value="F:mRNA binding"/>
    <property type="evidence" value="ECO:0007669"/>
    <property type="project" value="TreeGrafter"/>
</dbReference>
<proteinExistence type="predicted"/>
<dbReference type="OrthoDB" id="42736at2759"/>
<dbReference type="Proteomes" id="UP000198341">
    <property type="component" value="Chromosome 3"/>
</dbReference>
<feature type="compositionally biased region" description="Basic residues" evidence="3">
    <location>
        <begin position="92"/>
        <end position="109"/>
    </location>
</feature>
<feature type="compositionally biased region" description="Basic and acidic residues" evidence="3">
    <location>
        <begin position="463"/>
        <end position="473"/>
    </location>
</feature>
<organism evidence="4 5">
    <name type="scientific">Bathycoccus prasinos</name>
    <dbReference type="NCBI Taxonomy" id="41875"/>
    <lineage>
        <taxon>Eukaryota</taxon>
        <taxon>Viridiplantae</taxon>
        <taxon>Chlorophyta</taxon>
        <taxon>Mamiellophyceae</taxon>
        <taxon>Mamiellales</taxon>
        <taxon>Bathycoccaceae</taxon>
        <taxon>Bathycoccus</taxon>
    </lineage>
</organism>
<evidence type="ECO:0000313" key="4">
    <source>
        <dbReference type="EMBL" id="CCO15605.1"/>
    </source>
</evidence>
<dbReference type="Pfam" id="PF13812">
    <property type="entry name" value="PPR_3"/>
    <property type="match status" value="2"/>
</dbReference>
<feature type="compositionally biased region" description="Gly residues" evidence="3">
    <location>
        <begin position="451"/>
        <end position="462"/>
    </location>
</feature>
<feature type="compositionally biased region" description="Acidic residues" evidence="3">
    <location>
        <begin position="759"/>
        <end position="769"/>
    </location>
</feature>
<feature type="compositionally biased region" description="Polar residues" evidence="3">
    <location>
        <begin position="170"/>
        <end position="189"/>
    </location>
</feature>
<sequence length="1082" mass="120095">MRVALAVASTPKVVVVAAHEKAERRRKTSSSSARGLAALNGGGRHTRGDHVRLDAIRDNTNSDSSSSNAQSEEYDDDDDDEMMTMMMTTNKTTKKVSRPARKPKVSKTKMKNERRKDNPPGTSPERENSSSSSSSLSSRQTSTKDKKQLSSTSESSTKSSAAGTRERTATFASRYQGTMQASFGRSDGSSPPRKYERANSIDEELMMSSSNSSHSSYDDHEGGGRRDSYNRGGRSSSSSNPNRNSFRSANVESYNQVLRAFDSVSREDEDDDADENDALKAANVDKFGDDGSDEYDALAISAPGVGQSWAKLELAADTGNAPKALEALEALLEMECAQPLRAYNSALRACKRARPPAYRSATTLLQRMRAQEKSDVKPNQRTYHEVIAAYARAHEWRLAERTFEEMKRDPNVGWHETLDKIAAEYENKTNKDDDDREDDEDSYNNSRYSRSGGGGRYGGGGYGERRPFVARDRKGPSNDIVRVYTSLISAYGKGGQWEKALAAFQELENTPGCFCDTGSHNALLSAAVSAAKYPEAAQLFTSMAKNPRVRRNVTTYNSLITSYGKQRKIGDMESIFAQMARNGVFANETTHAVMIAAHGNNTSTGDKDCKRALDLLTRCARNPKLRCSAVVFNSALGACAKQSDHESFNLVLKMMREEGIVPTLITYNTRLMESTARRDWREAARAYKELLLDGLLPDSITFDCLCGIEKLVLARERMEALALEEEDWKGLKIEALEDDPSTMAAKDVAKRDNAHLNSDDEDDEDEDDDLLSRSNPMGELPDLLLDIIRDEALNAKLKNNKGVQTAAYDAYLRVCYADGRFDEVSDAFSRMISEKVPRTVHTYNSLLISFEASCKWREAENAMNLMKKETPEIFPDALTFDALIDVCEEMGQWDRATQYLEDAQNKYGYLGCEDELGVLDLHRVRSAGTAQCVLRWWLRRMRQRALAPMDIQSAGKGTRTLLTGTSKETLPISIRDLPDEISVVTGWGKHSTVYGRSPVKTRVLATMKALNSPFTVPEKNIGSVVAERGAVRSWLVKEELLSLGRFLLGNRDALKRNFNPMSGPRKVTDEDVLSEATTSKPQ</sequence>
<dbReference type="InterPro" id="IPR011990">
    <property type="entry name" value="TPR-like_helical_dom_sf"/>
</dbReference>
<feature type="region of interest" description="Disordered" evidence="3">
    <location>
        <begin position="1059"/>
        <end position="1082"/>
    </location>
</feature>
<feature type="repeat" description="PPR" evidence="2">
    <location>
        <begin position="628"/>
        <end position="662"/>
    </location>
</feature>
<dbReference type="PROSITE" id="PS51375">
    <property type="entry name" value="PPR"/>
    <property type="match status" value="4"/>
</dbReference>
<feature type="compositionally biased region" description="Basic and acidic residues" evidence="3">
    <location>
        <begin position="747"/>
        <end position="758"/>
    </location>
</feature>
<evidence type="ECO:0008006" key="6">
    <source>
        <dbReference type="Google" id="ProtNLM"/>
    </source>
</evidence>
<dbReference type="RefSeq" id="XP_007514168.1">
    <property type="nucleotide sequence ID" value="XM_007514106.1"/>
</dbReference>
<reference evidence="4 5" key="1">
    <citation type="submission" date="2011-10" db="EMBL/GenBank/DDBJ databases">
        <authorList>
            <person name="Genoscope - CEA"/>
        </authorList>
    </citation>
    <scope>NUCLEOTIDE SEQUENCE [LARGE SCALE GENOMIC DNA]</scope>
    <source>
        <strain evidence="4 5">RCC 1105</strain>
    </source>
</reference>
<dbReference type="PANTHER" id="PTHR47938:SF35">
    <property type="entry name" value="PENTATRICOPEPTIDE REPEAT-CONTAINING PROTEIN 4, MITOCHONDRIAL-RELATED"/>
    <property type="match status" value="1"/>
</dbReference>
<feature type="region of interest" description="Disordered" evidence="3">
    <location>
        <begin position="263"/>
        <end position="287"/>
    </location>
</feature>
<dbReference type="InterPro" id="IPR002885">
    <property type="entry name" value="PPR_rpt"/>
</dbReference>
<feature type="compositionally biased region" description="Low complexity" evidence="3">
    <location>
        <begin position="150"/>
        <end position="160"/>
    </location>
</feature>
<evidence type="ECO:0000256" key="2">
    <source>
        <dbReference type="PROSITE-ProRule" id="PRU00708"/>
    </source>
</evidence>
<feature type="region of interest" description="Disordered" evidence="3">
    <location>
        <begin position="19"/>
        <end position="251"/>
    </location>
</feature>
<protein>
    <recommendedName>
        <fullName evidence="6">Smr domain-containing protein</fullName>
    </recommendedName>
</protein>
<feature type="compositionally biased region" description="Basic and acidic residues" evidence="3">
    <location>
        <begin position="216"/>
        <end position="229"/>
    </location>
</feature>
<evidence type="ECO:0000256" key="3">
    <source>
        <dbReference type="SAM" id="MobiDB-lite"/>
    </source>
</evidence>
<feature type="repeat" description="PPR" evidence="2">
    <location>
        <begin position="379"/>
        <end position="409"/>
    </location>
</feature>
<feature type="compositionally biased region" description="Low complexity" evidence="3">
    <location>
        <begin position="129"/>
        <end position="138"/>
    </location>
</feature>
<feature type="compositionally biased region" description="Low complexity" evidence="3">
    <location>
        <begin position="29"/>
        <end position="39"/>
    </location>
</feature>
<feature type="region of interest" description="Disordered" evidence="3">
    <location>
        <begin position="742"/>
        <end position="776"/>
    </location>
</feature>
<feature type="compositionally biased region" description="Low complexity" evidence="3">
    <location>
        <begin position="230"/>
        <end position="250"/>
    </location>
</feature>
<dbReference type="AlphaFoldDB" id="K8ET40"/>
<feature type="region of interest" description="Disordered" evidence="3">
    <location>
        <begin position="425"/>
        <end position="473"/>
    </location>
</feature>
<feature type="compositionally biased region" description="Basic and acidic residues" evidence="3">
    <location>
        <begin position="46"/>
        <end position="57"/>
    </location>
</feature>
<evidence type="ECO:0000256" key="1">
    <source>
        <dbReference type="ARBA" id="ARBA00022737"/>
    </source>
</evidence>
<dbReference type="PANTHER" id="PTHR47938">
    <property type="entry name" value="RESPIRATORY COMPLEX I CHAPERONE (CIA84), PUTATIVE (AFU_ORTHOLOGUE AFUA_2G06020)-RELATED"/>
    <property type="match status" value="1"/>
</dbReference>
<dbReference type="STRING" id="41875.K8ET40"/>
<dbReference type="Gene3D" id="1.25.40.10">
    <property type="entry name" value="Tetratricopeptide repeat domain"/>
    <property type="match status" value="4"/>
</dbReference>
<dbReference type="EMBL" id="FO082276">
    <property type="protein sequence ID" value="CCO15605.1"/>
    <property type="molecule type" value="Genomic_DNA"/>
</dbReference>
<feature type="compositionally biased region" description="Acidic residues" evidence="3">
    <location>
        <begin position="72"/>
        <end position="82"/>
    </location>
</feature>
<accession>K8ET40</accession>
<dbReference type="Pfam" id="PF01535">
    <property type="entry name" value="PPR"/>
    <property type="match status" value="2"/>
</dbReference>
<dbReference type="eggNOG" id="KOG4197">
    <property type="taxonomic scope" value="Eukaryota"/>
</dbReference>